<sequence>MTQKLFLSLFSIFLFLNGYAKNREIMPLDKEWLFQKKDITEPIQIYTSWDTVNIPHDWAINGPFDLNQDMQFVQVIEDGDKEAKLRTGRTGALPATGMGQYRKELFLPVEKSTQRVYIEFDGVMSNAKIYLNGEYIGERPYGYSSFSFDLTDHFKFGKKNILDVTVENKPEMSRFYTGAGIYRPVRLICTSPIHVAHWGTFICTPEISTKKGSVSIKTNINAFTEKKGKIKLITEIYDPSGKCVSSVSSSKDIMSTLLFEQNCTVKKPALWDTEHPHLYTAVSKVYFNGEQTDIYKTTFGFRTIKFDKDKGFFLNEKATKIKGVCLHHDLGPLGAAVNLRATERQLEIMKEMGCNAIRTSHNPPSIELLELCDKMGLMVQVEAFDEWKNGKCVNGYNTLFDKWAEKDLTDLIRRDRNHPCVIMWSIGNELREQDQKEGGQIARFLSDIVHREDPTRPSTAGYNNHIGAIINGLADAVDLVGFNYKHYDYQTQHENHPEYILYGSETSSAVSSRGVYKFPVKDNWTPWYNDYQISSYDMDYVPWGSAPDTEFEKQDDNEFLLGEFVWTGFDYLGEPSPYGEGAPSRSSYFGIVDLAGLKKDRYYLYQSQWSNKPVLHVMPHWTWPDRLGQEVPIQCYTNYPEVELFVNGKSMGTKRKDKSQKFLRYRMRWDNIIYQPGEIKIIAKNEKGEPCEERIIKTAGNPDKIYLKADRDTLLANGKDLSFITVEIQDKKGNLCPRDASLLFVKVNGNGKLKALCNGDATDLIPFTSNYMRVFNGKMVIIVESKDKTGEINIEVSGERLKTSFYKLTCQQ</sequence>
<dbReference type="InterPro" id="IPR008979">
    <property type="entry name" value="Galactose-bd-like_sf"/>
</dbReference>
<evidence type="ECO:0000256" key="3">
    <source>
        <dbReference type="ARBA" id="ARBA00023295"/>
    </source>
</evidence>
<dbReference type="InterPro" id="IPR036156">
    <property type="entry name" value="Beta-gal/glucu_dom_sf"/>
</dbReference>
<dbReference type="Pfam" id="PF18565">
    <property type="entry name" value="Glyco_hydro2_C5"/>
    <property type="match status" value="1"/>
</dbReference>
<dbReference type="PROSITE" id="PS00608">
    <property type="entry name" value="GLYCOSYL_HYDROL_F2_2"/>
    <property type="match status" value="1"/>
</dbReference>
<dbReference type="SUPFAM" id="SSF49785">
    <property type="entry name" value="Galactose-binding domain-like"/>
    <property type="match status" value="1"/>
</dbReference>
<dbReference type="PANTHER" id="PTHR42732">
    <property type="entry name" value="BETA-GALACTOSIDASE"/>
    <property type="match status" value="1"/>
</dbReference>
<dbReference type="InterPro" id="IPR006104">
    <property type="entry name" value="Glyco_hydro_2_N"/>
</dbReference>
<dbReference type="InterPro" id="IPR006101">
    <property type="entry name" value="Glyco_hydro_2"/>
</dbReference>
<dbReference type="PANTHER" id="PTHR42732:SF1">
    <property type="entry name" value="BETA-MANNOSIDASE"/>
    <property type="match status" value="1"/>
</dbReference>
<dbReference type="Pfam" id="PF02837">
    <property type="entry name" value="Glyco_hydro_2_N"/>
    <property type="match status" value="1"/>
</dbReference>
<organism evidence="9 10">
    <name type="scientific">Coprobacter fastidiosus</name>
    <dbReference type="NCBI Taxonomy" id="1099853"/>
    <lineage>
        <taxon>Bacteria</taxon>
        <taxon>Pseudomonadati</taxon>
        <taxon>Bacteroidota</taxon>
        <taxon>Bacteroidia</taxon>
        <taxon>Bacteroidales</taxon>
        <taxon>Barnesiellaceae</taxon>
        <taxon>Coprobacter</taxon>
    </lineage>
</organism>
<evidence type="ECO:0000259" key="7">
    <source>
        <dbReference type="Pfam" id="PF16355"/>
    </source>
</evidence>
<evidence type="ECO:0000313" key="10">
    <source>
        <dbReference type="Proteomes" id="UP000262954"/>
    </source>
</evidence>
<gene>
    <name evidence="9" type="ORF">DDY73_06830</name>
</gene>
<evidence type="ECO:0000259" key="8">
    <source>
        <dbReference type="Pfam" id="PF18565"/>
    </source>
</evidence>
<dbReference type="Pfam" id="PF16355">
    <property type="entry name" value="DUF4982"/>
    <property type="match status" value="1"/>
</dbReference>
<dbReference type="InterPro" id="IPR048229">
    <property type="entry name" value="GalB-like"/>
</dbReference>
<name>A0A354M2G6_9BACT</name>
<comment type="caution">
    <text evidence="9">The sequence shown here is derived from an EMBL/GenBank/DDBJ whole genome shotgun (WGS) entry which is preliminary data.</text>
</comment>
<dbReference type="Proteomes" id="UP000262954">
    <property type="component" value="Unassembled WGS sequence"/>
</dbReference>
<dbReference type="Gene3D" id="3.20.20.80">
    <property type="entry name" value="Glycosidases"/>
    <property type="match status" value="1"/>
</dbReference>
<dbReference type="AlphaFoldDB" id="A0A354M2G6"/>
<dbReference type="InterPro" id="IPR013783">
    <property type="entry name" value="Ig-like_fold"/>
</dbReference>
<dbReference type="PRINTS" id="PR00132">
    <property type="entry name" value="GLHYDRLASE2"/>
</dbReference>
<dbReference type="NCBIfam" id="NF041463">
    <property type="entry name" value="GalB"/>
    <property type="match status" value="1"/>
</dbReference>
<dbReference type="Gene3D" id="2.60.120.260">
    <property type="entry name" value="Galactose-binding domain-like"/>
    <property type="match status" value="1"/>
</dbReference>
<proteinExistence type="inferred from homology"/>
<comment type="similarity">
    <text evidence="1">Belongs to the glycosyl hydrolase 2 family.</text>
</comment>
<dbReference type="InterPro" id="IPR023232">
    <property type="entry name" value="Glyco_hydro_2_AS"/>
</dbReference>
<keyword evidence="3" id="KW-0326">Glycosidase</keyword>
<evidence type="ECO:0000313" key="9">
    <source>
        <dbReference type="EMBL" id="HBJ08705.1"/>
    </source>
</evidence>
<feature type="domain" description="Glycosyl hydrolases family 2 sugar binding" evidence="6">
    <location>
        <begin position="28"/>
        <end position="188"/>
    </location>
</feature>
<accession>A0A354M2G6</accession>
<dbReference type="GO" id="GO:0004553">
    <property type="term" value="F:hydrolase activity, hydrolyzing O-glycosyl compounds"/>
    <property type="evidence" value="ECO:0007669"/>
    <property type="project" value="InterPro"/>
</dbReference>
<reference evidence="9 10" key="1">
    <citation type="journal article" date="2018" name="Nat. Biotechnol.">
        <title>A standardized bacterial taxonomy based on genome phylogeny substantially revises the tree of life.</title>
        <authorList>
            <person name="Parks D.H."/>
            <person name="Chuvochina M."/>
            <person name="Waite D.W."/>
            <person name="Rinke C."/>
            <person name="Skarshewski A."/>
            <person name="Chaumeil P.A."/>
            <person name="Hugenholtz P."/>
        </authorList>
    </citation>
    <scope>NUCLEOTIDE SEQUENCE [LARGE SCALE GENOMIC DNA]</scope>
    <source>
        <strain evidence="9">UBA11482</strain>
    </source>
</reference>
<evidence type="ECO:0000259" key="6">
    <source>
        <dbReference type="Pfam" id="PF02837"/>
    </source>
</evidence>
<feature type="domain" description="DUF4982" evidence="7">
    <location>
        <begin position="628"/>
        <end position="689"/>
    </location>
</feature>
<protein>
    <submittedName>
        <fullName evidence="9">Beta-galactosidase</fullName>
    </submittedName>
</protein>
<dbReference type="InterPro" id="IPR040605">
    <property type="entry name" value="Glyco_hydro2_dom5"/>
</dbReference>
<dbReference type="EMBL" id="DNWC01000089">
    <property type="protein sequence ID" value="HBJ08705.1"/>
    <property type="molecule type" value="Genomic_DNA"/>
</dbReference>
<dbReference type="Pfam" id="PF02836">
    <property type="entry name" value="Glyco_hydro_2_C"/>
    <property type="match status" value="1"/>
</dbReference>
<evidence type="ECO:0000259" key="4">
    <source>
        <dbReference type="Pfam" id="PF00703"/>
    </source>
</evidence>
<feature type="domain" description="Glycoside hydrolase family 2" evidence="8">
    <location>
        <begin position="705"/>
        <end position="803"/>
    </location>
</feature>
<evidence type="ECO:0000256" key="1">
    <source>
        <dbReference type="ARBA" id="ARBA00007401"/>
    </source>
</evidence>
<dbReference type="InterPro" id="IPR032311">
    <property type="entry name" value="DUF4982"/>
</dbReference>
<dbReference type="InterPro" id="IPR051913">
    <property type="entry name" value="GH2_Domain-Containing"/>
</dbReference>
<dbReference type="SUPFAM" id="SSF49303">
    <property type="entry name" value="beta-Galactosidase/glucuronidase domain"/>
    <property type="match status" value="1"/>
</dbReference>
<dbReference type="GO" id="GO:0005975">
    <property type="term" value="P:carbohydrate metabolic process"/>
    <property type="evidence" value="ECO:0007669"/>
    <property type="project" value="InterPro"/>
</dbReference>
<feature type="domain" description="Glycoside hydrolase family 2 catalytic" evidence="5">
    <location>
        <begin position="308"/>
        <end position="463"/>
    </location>
</feature>
<dbReference type="InterPro" id="IPR006103">
    <property type="entry name" value="Glyco_hydro_2_cat"/>
</dbReference>
<feature type="domain" description="Glycoside hydrolase family 2 immunoglobulin-like beta-sandwich" evidence="4">
    <location>
        <begin position="201"/>
        <end position="302"/>
    </location>
</feature>
<dbReference type="InterPro" id="IPR006102">
    <property type="entry name" value="Ig-like_GH2"/>
</dbReference>
<dbReference type="Gene3D" id="2.60.40.10">
    <property type="entry name" value="Immunoglobulins"/>
    <property type="match status" value="3"/>
</dbReference>
<keyword evidence="2" id="KW-0378">Hydrolase</keyword>
<dbReference type="SUPFAM" id="SSF51445">
    <property type="entry name" value="(Trans)glycosidases"/>
    <property type="match status" value="1"/>
</dbReference>
<evidence type="ECO:0000256" key="2">
    <source>
        <dbReference type="ARBA" id="ARBA00022801"/>
    </source>
</evidence>
<evidence type="ECO:0000259" key="5">
    <source>
        <dbReference type="Pfam" id="PF02836"/>
    </source>
</evidence>
<dbReference type="InterPro" id="IPR017853">
    <property type="entry name" value="GH"/>
</dbReference>
<dbReference type="Pfam" id="PF00703">
    <property type="entry name" value="Glyco_hydro_2"/>
    <property type="match status" value="1"/>
</dbReference>